<dbReference type="PANTHER" id="PTHR43441">
    <property type="entry name" value="RIBOSOMAL-PROTEIN-SERINE ACETYLTRANSFERASE"/>
    <property type="match status" value="1"/>
</dbReference>
<protein>
    <recommendedName>
        <fullName evidence="1">N-acetyltransferase domain-containing protein</fullName>
    </recommendedName>
</protein>
<feature type="domain" description="N-acetyltransferase" evidence="1">
    <location>
        <begin position="16"/>
        <end position="159"/>
    </location>
</feature>
<evidence type="ECO:0000259" key="1">
    <source>
        <dbReference type="Pfam" id="PF13302"/>
    </source>
</evidence>
<dbReference type="Proteomes" id="UP001157126">
    <property type="component" value="Unassembled WGS sequence"/>
</dbReference>
<name>A0ABQ6IQQ6_9MICO</name>
<dbReference type="InterPro" id="IPR016181">
    <property type="entry name" value="Acyl_CoA_acyltransferase"/>
</dbReference>
<keyword evidence="3" id="KW-1185">Reference proteome</keyword>
<dbReference type="EMBL" id="BSUO01000001">
    <property type="protein sequence ID" value="GMA40227.1"/>
    <property type="molecule type" value="Genomic_DNA"/>
</dbReference>
<dbReference type="Gene3D" id="3.40.630.30">
    <property type="match status" value="1"/>
</dbReference>
<dbReference type="InterPro" id="IPR051908">
    <property type="entry name" value="Ribosomal_N-acetyltransferase"/>
</dbReference>
<proteinExistence type="predicted"/>
<organism evidence="2 3">
    <name type="scientific">Mobilicoccus caccae</name>
    <dbReference type="NCBI Taxonomy" id="1859295"/>
    <lineage>
        <taxon>Bacteria</taxon>
        <taxon>Bacillati</taxon>
        <taxon>Actinomycetota</taxon>
        <taxon>Actinomycetes</taxon>
        <taxon>Micrococcales</taxon>
        <taxon>Dermatophilaceae</taxon>
        <taxon>Mobilicoccus</taxon>
    </lineage>
</organism>
<accession>A0ABQ6IQQ6</accession>
<dbReference type="RefSeq" id="WP_284303964.1">
    <property type="nucleotide sequence ID" value="NZ_BSUO01000001.1"/>
</dbReference>
<reference evidence="3" key="1">
    <citation type="journal article" date="2019" name="Int. J. Syst. Evol. Microbiol.">
        <title>The Global Catalogue of Microorganisms (GCM) 10K type strain sequencing project: providing services to taxonomists for standard genome sequencing and annotation.</title>
        <authorList>
            <consortium name="The Broad Institute Genomics Platform"/>
            <consortium name="The Broad Institute Genome Sequencing Center for Infectious Disease"/>
            <person name="Wu L."/>
            <person name="Ma J."/>
        </authorList>
    </citation>
    <scope>NUCLEOTIDE SEQUENCE [LARGE SCALE GENOMIC DNA]</scope>
    <source>
        <strain evidence="3">NBRC 113072</strain>
    </source>
</reference>
<gene>
    <name evidence="2" type="ORF">GCM10025883_22720</name>
</gene>
<dbReference type="PANTHER" id="PTHR43441:SF2">
    <property type="entry name" value="FAMILY ACETYLTRANSFERASE, PUTATIVE (AFU_ORTHOLOGUE AFUA_7G00850)-RELATED"/>
    <property type="match status" value="1"/>
</dbReference>
<sequence length="297" mass="32430">MPLSSEPAPLSEVGDRVRVDTITQADIPIYRRAVEESRERIRPWNPVNPDDLPYHLQRQSDLHRTFLIRALPHVRRGAHDVVGKVNVTGITRGRAFSGVMGYDAYDPYAGQGLFAEGLRLVVEVSLRPSPRGLGLNRVEAAVQPGNVRSAGLLRSIGFRRRGAYPNYLWLGDETGREAWRDHVVYGADRGDWPTDPYPPQDHDRPIVVVTPDGANDGDTVAAARALAVEIGVPVVRADDGTLAERLADAVTGAVVVADQATWEAGGTRAHHIASARDLADPASVTRTALYVRDRAHL</sequence>
<dbReference type="InterPro" id="IPR000182">
    <property type="entry name" value="GNAT_dom"/>
</dbReference>
<comment type="caution">
    <text evidence="2">The sequence shown here is derived from an EMBL/GenBank/DDBJ whole genome shotgun (WGS) entry which is preliminary data.</text>
</comment>
<dbReference type="SUPFAM" id="SSF55729">
    <property type="entry name" value="Acyl-CoA N-acyltransferases (Nat)"/>
    <property type="match status" value="1"/>
</dbReference>
<dbReference type="Pfam" id="PF13302">
    <property type="entry name" value="Acetyltransf_3"/>
    <property type="match status" value="1"/>
</dbReference>
<evidence type="ECO:0000313" key="2">
    <source>
        <dbReference type="EMBL" id="GMA40227.1"/>
    </source>
</evidence>
<evidence type="ECO:0000313" key="3">
    <source>
        <dbReference type="Proteomes" id="UP001157126"/>
    </source>
</evidence>